<feature type="chain" id="PRO_5038521192" description="Lipoprotein" evidence="1">
    <location>
        <begin position="29"/>
        <end position="265"/>
    </location>
</feature>
<evidence type="ECO:0000313" key="2">
    <source>
        <dbReference type="EMBL" id="CUN57465.1"/>
    </source>
</evidence>
<dbReference type="Gene3D" id="3.10.450.50">
    <property type="match status" value="1"/>
</dbReference>
<dbReference type="PROSITE" id="PS51257">
    <property type="entry name" value="PROKAR_LIPOPROTEIN"/>
    <property type="match status" value="1"/>
</dbReference>
<dbReference type="EMBL" id="CYZX01000001">
    <property type="protein sequence ID" value="CUN57465.1"/>
    <property type="molecule type" value="Genomic_DNA"/>
</dbReference>
<keyword evidence="1" id="KW-0732">Signal</keyword>
<evidence type="ECO:0000313" key="3">
    <source>
        <dbReference type="Proteomes" id="UP000095594"/>
    </source>
</evidence>
<reference evidence="2 3" key="1">
    <citation type="submission" date="2015-09" db="EMBL/GenBank/DDBJ databases">
        <authorList>
            <consortium name="Pathogen Informatics"/>
        </authorList>
    </citation>
    <scope>NUCLEOTIDE SEQUENCE [LARGE SCALE GENOMIC DNA]</scope>
    <source>
        <strain evidence="2 3">2789STDY5834856</strain>
    </source>
</reference>
<name>A0A173Y3G0_9CLOT</name>
<dbReference type="RefSeq" id="WP_055262956.1">
    <property type="nucleotide sequence ID" value="NZ_CABIXQ010000001.1"/>
</dbReference>
<dbReference type="Proteomes" id="UP000095594">
    <property type="component" value="Unassembled WGS sequence"/>
</dbReference>
<feature type="signal peptide" evidence="1">
    <location>
        <begin position="1"/>
        <end position="28"/>
    </location>
</feature>
<dbReference type="OrthoDB" id="1930250at2"/>
<accession>A0A173Y3G0</accession>
<gene>
    <name evidence="2" type="ORF">ERS852471_00168</name>
</gene>
<dbReference type="AlphaFoldDB" id="A0A173Y3G0"/>
<protein>
    <recommendedName>
        <fullName evidence="4">Lipoprotein</fullName>
    </recommendedName>
</protein>
<evidence type="ECO:0008006" key="4">
    <source>
        <dbReference type="Google" id="ProtNLM"/>
    </source>
</evidence>
<evidence type="ECO:0000256" key="1">
    <source>
        <dbReference type="SAM" id="SignalP"/>
    </source>
</evidence>
<sequence length="265" mass="29999">MFKGKRFLKILLVAGLASLSLVGCGTKAEVEPVRLGTPEELVETFIKDNEEKNVSEMVKLYSDVYVDSTGYDLSTIEKILEKSKKEYEIVNSELVSMEDYSDTIKRATIKITSKANEEETTADYEYALIKEEDGWAISPDGIIACENFDIPMYNKGELTLNLAKNIKLFEGGILRVKVYNDSKNKFMFGSEANKCEIIVETSTGKYVTTMDEPTMLDKKVNSYFLARITELDGEINKVTVTNIYELDKDENIIEDSKKDIIAYQK</sequence>
<organism evidence="2 3">
    <name type="scientific">Clostridium disporicum</name>
    <dbReference type="NCBI Taxonomy" id="84024"/>
    <lineage>
        <taxon>Bacteria</taxon>
        <taxon>Bacillati</taxon>
        <taxon>Bacillota</taxon>
        <taxon>Clostridia</taxon>
        <taxon>Eubacteriales</taxon>
        <taxon>Clostridiaceae</taxon>
        <taxon>Clostridium</taxon>
    </lineage>
</organism>
<proteinExistence type="predicted"/>